<dbReference type="RefSeq" id="WP_377577940.1">
    <property type="nucleotide sequence ID" value="NZ_JBHTKA010000001.1"/>
</dbReference>
<evidence type="ECO:0000256" key="1">
    <source>
        <dbReference type="SAM" id="SignalP"/>
    </source>
</evidence>
<name>A0ABW3K1L2_9BACT</name>
<sequence length="1169" mass="122584">MAQKIRNIVVCMAGVAMLLLTASTVFAQGRLILNGGKVTLANGATVVIDNPATNAITRNSSGHIISEGENNIVQWNMRTTTGTYTIPWGYGSSNYIPLTFTKTAGTGSGLFKFSTYHTTSNNSVRPTGVTNLNGATGADISSFAVDRFWQINAVGYTTKPTLNNVIISYVGTEYDAPNEVSLESKLTAQRWNATTSSWVDYISGGVVNATANTVTIPSINATNLQPWWMVAYPGSNMHWVASSNSVWSNAANWSTAAGGTGGAGVPTAADAVYFESNKVTNCTIDMNATMYSLNIQTGYTGTISQGANPVSVGSTATFGDGIFQGGSADVTVNGLLAIAGTKFTAPSSTLDLKNNFSLTAGTYTHNNGTLKLSGTSGKQTITSNSVNTFNNITVTNTSVATGASIESSQNLAGVLTLGNNVVFDADGSANTAILTLLSTGDSPTRDAAIGILPAGAKVSGSVTVQRYMAIEGPGKGRIYRYIASPLQAATVADIQKEISITGAFTGTSKCSGCTTAASMFAYNEKILTDLNKNGIADADDGYENFPVASNTETLTPGKGYAMFVRGNLMTTALWDVRGEINAGNVTPVAFPLTFTSSGKIGNDGWNLVGNPFPSTIDWDAAKGWTKTNVDAAIYIRDNGLTNTQIAAWNGVTGTNGGSSRIAMGQGFWVKANGNGTPVLAADENVKAAGTQTTFYRKATPENLLRITLANTTTRDEAVVHFRDDASEKFDSHADALKLANATFNLSSLMADGQALAINSLPALGCNNSIKLNVTDIAAGNYTLNFSEYETFPAALQISLTDNFTNSTINVRDAKSYSFAVTSQAASYGNNRFTVNFGWPTVQSDFAVTAQNICSGSDAVVQISNSQSYITYTAQVKNSTLASAPVTGNGSAIQVKVPNAGLTAGIDTLVVTAAINSCSQSVVKTVAIQVEKPTEVSVQNGKLCDSGAVTLNASGAPGNGSYRWYESAQATTPIAGQKEKSYTTPVLQQTKTYYVAAVSAMGCEGTRQAVVAEIVAPKNVTIEVKGDSLVSNYTGGNQWYFNQSILPGATEQAITATKSGVYTVEATFNGCITSATREMIIAGSEHDAVSVSVYPNPVVNELHIEVPASNHDLNIFRLINAAGQPVATLELQRNGSNWTGTFDMKRFASGIYIIQSTDAASAIEVKIIKN</sequence>
<feature type="domain" description="Secretion system C-terminal sorting" evidence="2">
    <location>
        <begin position="1092"/>
        <end position="1167"/>
    </location>
</feature>
<evidence type="ECO:0000259" key="3">
    <source>
        <dbReference type="Pfam" id="PF19081"/>
    </source>
</evidence>
<evidence type="ECO:0000259" key="2">
    <source>
        <dbReference type="Pfam" id="PF18962"/>
    </source>
</evidence>
<evidence type="ECO:0000313" key="5">
    <source>
        <dbReference type="Proteomes" id="UP001597112"/>
    </source>
</evidence>
<reference evidence="5" key="1">
    <citation type="journal article" date="2019" name="Int. J. Syst. Evol. Microbiol.">
        <title>The Global Catalogue of Microorganisms (GCM) 10K type strain sequencing project: providing services to taxonomists for standard genome sequencing and annotation.</title>
        <authorList>
            <consortium name="The Broad Institute Genomics Platform"/>
            <consortium name="The Broad Institute Genome Sequencing Center for Infectious Disease"/>
            <person name="Wu L."/>
            <person name="Ma J."/>
        </authorList>
    </citation>
    <scope>NUCLEOTIDE SEQUENCE [LARGE SCALE GENOMIC DNA]</scope>
    <source>
        <strain evidence="5">CCUG 58938</strain>
    </source>
</reference>
<dbReference type="InterPro" id="IPR026444">
    <property type="entry name" value="Secre_tail"/>
</dbReference>
<dbReference type="InterPro" id="IPR044023">
    <property type="entry name" value="Ig_7"/>
</dbReference>
<dbReference type="Pfam" id="PF19081">
    <property type="entry name" value="Ig_7"/>
    <property type="match status" value="1"/>
</dbReference>
<dbReference type="NCBIfam" id="TIGR04183">
    <property type="entry name" value="Por_Secre_tail"/>
    <property type="match status" value="1"/>
</dbReference>
<dbReference type="EMBL" id="JBHTKA010000001">
    <property type="protein sequence ID" value="MFD0999459.1"/>
    <property type="molecule type" value="Genomic_DNA"/>
</dbReference>
<comment type="caution">
    <text evidence="4">The sequence shown here is derived from an EMBL/GenBank/DDBJ whole genome shotgun (WGS) entry which is preliminary data.</text>
</comment>
<accession>A0ABW3K1L2</accession>
<feature type="chain" id="PRO_5046361306" evidence="1">
    <location>
        <begin position="28"/>
        <end position="1169"/>
    </location>
</feature>
<dbReference type="Proteomes" id="UP001597112">
    <property type="component" value="Unassembled WGS sequence"/>
</dbReference>
<evidence type="ECO:0000313" key="4">
    <source>
        <dbReference type="EMBL" id="MFD0999459.1"/>
    </source>
</evidence>
<keyword evidence="5" id="KW-1185">Reference proteome</keyword>
<dbReference type="Pfam" id="PF18962">
    <property type="entry name" value="Por_Secre_tail"/>
    <property type="match status" value="1"/>
</dbReference>
<proteinExistence type="predicted"/>
<feature type="domain" description="Ig-like" evidence="3">
    <location>
        <begin position="934"/>
        <end position="1013"/>
    </location>
</feature>
<feature type="signal peptide" evidence="1">
    <location>
        <begin position="1"/>
        <end position="27"/>
    </location>
</feature>
<protein>
    <submittedName>
        <fullName evidence="4">T9SS type A sorting domain-containing protein</fullName>
    </submittedName>
</protein>
<organism evidence="4 5">
    <name type="scientific">Ohtaekwangia kribbensis</name>
    <dbReference type="NCBI Taxonomy" id="688913"/>
    <lineage>
        <taxon>Bacteria</taxon>
        <taxon>Pseudomonadati</taxon>
        <taxon>Bacteroidota</taxon>
        <taxon>Cytophagia</taxon>
        <taxon>Cytophagales</taxon>
        <taxon>Fulvivirgaceae</taxon>
        <taxon>Ohtaekwangia</taxon>
    </lineage>
</organism>
<gene>
    <name evidence="4" type="ORF">ACFQ21_09080</name>
</gene>
<keyword evidence="1" id="KW-0732">Signal</keyword>